<keyword evidence="4" id="KW-1185">Reference proteome</keyword>
<evidence type="ECO:0000256" key="2">
    <source>
        <dbReference type="SAM" id="SignalP"/>
    </source>
</evidence>
<dbReference type="Proteomes" id="UP001283361">
    <property type="component" value="Unassembled WGS sequence"/>
</dbReference>
<dbReference type="AlphaFoldDB" id="A0AAE1CIZ9"/>
<accession>A0AAE1CIZ9</accession>
<evidence type="ECO:0000256" key="1">
    <source>
        <dbReference type="SAM" id="MobiDB-lite"/>
    </source>
</evidence>
<evidence type="ECO:0000313" key="4">
    <source>
        <dbReference type="Proteomes" id="UP001283361"/>
    </source>
</evidence>
<dbReference type="EMBL" id="JAWDGP010008031">
    <property type="protein sequence ID" value="KAK3696806.1"/>
    <property type="molecule type" value="Genomic_DNA"/>
</dbReference>
<keyword evidence="2" id="KW-0732">Signal</keyword>
<organism evidence="3 4">
    <name type="scientific">Elysia crispata</name>
    <name type="common">lettuce slug</name>
    <dbReference type="NCBI Taxonomy" id="231223"/>
    <lineage>
        <taxon>Eukaryota</taxon>
        <taxon>Metazoa</taxon>
        <taxon>Spiralia</taxon>
        <taxon>Lophotrochozoa</taxon>
        <taxon>Mollusca</taxon>
        <taxon>Gastropoda</taxon>
        <taxon>Heterobranchia</taxon>
        <taxon>Euthyneura</taxon>
        <taxon>Panpulmonata</taxon>
        <taxon>Sacoglossa</taxon>
        <taxon>Placobranchoidea</taxon>
        <taxon>Plakobranchidae</taxon>
        <taxon>Elysia</taxon>
    </lineage>
</organism>
<protein>
    <submittedName>
        <fullName evidence="3">Uncharacterized protein</fullName>
    </submittedName>
</protein>
<feature type="signal peptide" evidence="2">
    <location>
        <begin position="1"/>
        <end position="24"/>
    </location>
</feature>
<proteinExistence type="predicted"/>
<evidence type="ECO:0000313" key="3">
    <source>
        <dbReference type="EMBL" id="KAK3696806.1"/>
    </source>
</evidence>
<reference evidence="3" key="1">
    <citation type="journal article" date="2023" name="G3 (Bethesda)">
        <title>A reference genome for the long-term kleptoplast-retaining sea slug Elysia crispata morphotype clarki.</title>
        <authorList>
            <person name="Eastman K.E."/>
            <person name="Pendleton A.L."/>
            <person name="Shaikh M.A."/>
            <person name="Suttiyut T."/>
            <person name="Ogas R."/>
            <person name="Tomko P."/>
            <person name="Gavelis G."/>
            <person name="Widhalm J.R."/>
            <person name="Wisecaver J.H."/>
        </authorList>
    </citation>
    <scope>NUCLEOTIDE SEQUENCE</scope>
    <source>
        <strain evidence="3">ECLA1</strain>
    </source>
</reference>
<comment type="caution">
    <text evidence="3">The sequence shown here is derived from an EMBL/GenBank/DDBJ whole genome shotgun (WGS) entry which is preliminary data.</text>
</comment>
<gene>
    <name evidence="3" type="ORF">RRG08_016856</name>
</gene>
<feature type="chain" id="PRO_5041945231" evidence="2">
    <location>
        <begin position="25"/>
        <end position="218"/>
    </location>
</feature>
<sequence length="218" mass="24015">MQKLLQLPVVLSVLVFCLPIKSTTEENGIVVTGLKKHVKPSNKPGNIDPASLRNVSNIELSHTGAVDLLTARTDTDNNSSCRDLKQRQILGRGGSGASGDKWLIIAGHLSFYKRTSSNRDIILMGNTPSVQSMPCFYLQWVLAAAGLLHQLSSPALTGTEGKKLRGQHSTSTAMTPGETLGSPWKARVYLNYNCHPHREQNRHHFKYQQGEKRSLFAD</sequence>
<feature type="region of interest" description="Disordered" evidence="1">
    <location>
        <begin position="158"/>
        <end position="179"/>
    </location>
</feature>
<name>A0AAE1CIZ9_9GAST</name>